<dbReference type="EMBL" id="RQGF01000012">
    <property type="protein sequence ID" value="TGL63733.1"/>
    <property type="molecule type" value="Genomic_DNA"/>
</dbReference>
<feature type="transmembrane region" description="Helical" evidence="1">
    <location>
        <begin position="12"/>
        <end position="37"/>
    </location>
</feature>
<evidence type="ECO:0000256" key="1">
    <source>
        <dbReference type="SAM" id="Phobius"/>
    </source>
</evidence>
<keyword evidence="1" id="KW-0812">Transmembrane</keyword>
<sequence>MSFFPKTLIRDIFYIILIFFSISFGVFAEGKSFVYYIEWKEVKGSRGYVVEVRKSVPTQELILEKKVSENEIEFSLEAGSYDYRIAALNR</sequence>
<dbReference type="Proteomes" id="UP000297762">
    <property type="component" value="Unassembled WGS sequence"/>
</dbReference>
<keyword evidence="1" id="KW-1133">Transmembrane helix</keyword>
<protein>
    <submittedName>
        <fullName evidence="2">Fibronectin type III domain-containing protein</fullName>
    </submittedName>
</protein>
<name>A0A4R9KET0_9LEPT</name>
<evidence type="ECO:0000313" key="3">
    <source>
        <dbReference type="Proteomes" id="UP000297762"/>
    </source>
</evidence>
<reference evidence="2" key="1">
    <citation type="journal article" date="2019" name="PLoS Negl. Trop. Dis.">
        <title>Revisiting the worldwide diversity of Leptospira species in the environment.</title>
        <authorList>
            <person name="Vincent A.T."/>
            <person name="Schiettekatte O."/>
            <person name="Bourhy P."/>
            <person name="Veyrier F.J."/>
            <person name="Picardeau M."/>
        </authorList>
    </citation>
    <scope>NUCLEOTIDE SEQUENCE [LARGE SCALE GENOMIC DNA]</scope>
    <source>
        <strain evidence="2">201702455</strain>
    </source>
</reference>
<feature type="non-terminal residue" evidence="2">
    <location>
        <position position="90"/>
    </location>
</feature>
<organism evidence="2 3">
    <name type="scientific">Leptospira sarikeiensis</name>
    <dbReference type="NCBI Taxonomy" id="2484943"/>
    <lineage>
        <taxon>Bacteria</taxon>
        <taxon>Pseudomonadati</taxon>
        <taxon>Spirochaetota</taxon>
        <taxon>Spirochaetia</taxon>
        <taxon>Leptospirales</taxon>
        <taxon>Leptospiraceae</taxon>
        <taxon>Leptospira</taxon>
    </lineage>
</organism>
<keyword evidence="3" id="KW-1185">Reference proteome</keyword>
<dbReference type="AlphaFoldDB" id="A0A4R9KET0"/>
<gene>
    <name evidence="2" type="ORF">EHQ64_07245</name>
</gene>
<proteinExistence type="predicted"/>
<comment type="caution">
    <text evidence="2">The sequence shown here is derived from an EMBL/GenBank/DDBJ whole genome shotgun (WGS) entry which is preliminary data.</text>
</comment>
<evidence type="ECO:0000313" key="2">
    <source>
        <dbReference type="EMBL" id="TGL63733.1"/>
    </source>
</evidence>
<keyword evidence="1" id="KW-0472">Membrane</keyword>
<accession>A0A4R9KET0</accession>